<dbReference type="RefSeq" id="WP_231418045.1">
    <property type="nucleotide sequence ID" value="NZ_CP126446.1"/>
</dbReference>
<protein>
    <recommendedName>
        <fullName evidence="4">DUF2788 domain-containing protein</fullName>
    </recommendedName>
</protein>
<evidence type="ECO:0000313" key="3">
    <source>
        <dbReference type="Proteomes" id="UP001236652"/>
    </source>
</evidence>
<gene>
    <name evidence="2" type="ORF">QNI29_06700</name>
</gene>
<evidence type="ECO:0000313" key="2">
    <source>
        <dbReference type="EMBL" id="WIF99340.1"/>
    </source>
</evidence>
<evidence type="ECO:0000256" key="1">
    <source>
        <dbReference type="SAM" id="Phobius"/>
    </source>
</evidence>
<dbReference type="EMBL" id="CP126446">
    <property type="protein sequence ID" value="WIF99340.1"/>
    <property type="molecule type" value="Genomic_DNA"/>
</dbReference>
<feature type="transmembrane region" description="Helical" evidence="1">
    <location>
        <begin position="36"/>
        <end position="58"/>
    </location>
</feature>
<reference evidence="2 3" key="1">
    <citation type="submission" date="2023-05" db="EMBL/GenBank/DDBJ databases">
        <title>Comparative genomics reveals the evidence of polycyclic aromatic hydrocarbons degradation in moderately halophilic genus Pontibacillus.</title>
        <authorList>
            <person name="Yang H."/>
            <person name="Qian Z."/>
        </authorList>
    </citation>
    <scope>NUCLEOTIDE SEQUENCE [LARGE SCALE GENOMIC DNA]</scope>
    <source>
        <strain evidence="3">HN14</strain>
    </source>
</reference>
<organism evidence="2 3">
    <name type="scientific">Pontibacillus chungwhensis</name>
    <dbReference type="NCBI Taxonomy" id="265426"/>
    <lineage>
        <taxon>Bacteria</taxon>
        <taxon>Bacillati</taxon>
        <taxon>Bacillota</taxon>
        <taxon>Bacilli</taxon>
        <taxon>Bacillales</taxon>
        <taxon>Bacillaceae</taxon>
        <taxon>Pontibacillus</taxon>
    </lineage>
</organism>
<name>A0ABY8V405_9BACI</name>
<keyword evidence="3" id="KW-1185">Reference proteome</keyword>
<accession>A0ABY8V405</accession>
<sequence length="65" mass="7028">MSLETFLPYTTSGALIIGVVFSLIYSLYIKKSESKGWTFTVFTFLIGVISSSAGVMILKAVGTIE</sequence>
<proteinExistence type="predicted"/>
<keyword evidence="1" id="KW-1133">Transmembrane helix</keyword>
<feature type="transmembrane region" description="Helical" evidence="1">
    <location>
        <begin position="6"/>
        <end position="29"/>
    </location>
</feature>
<evidence type="ECO:0008006" key="4">
    <source>
        <dbReference type="Google" id="ProtNLM"/>
    </source>
</evidence>
<dbReference type="Proteomes" id="UP001236652">
    <property type="component" value="Chromosome"/>
</dbReference>
<keyword evidence="1" id="KW-0472">Membrane</keyword>
<keyword evidence="1" id="KW-0812">Transmembrane</keyword>